<evidence type="ECO:0008006" key="3">
    <source>
        <dbReference type="Google" id="ProtNLM"/>
    </source>
</evidence>
<dbReference type="EMBL" id="WKJH01000030">
    <property type="protein sequence ID" value="MRX66021.1"/>
    <property type="molecule type" value="Genomic_DNA"/>
</dbReference>
<dbReference type="AlphaFoldDB" id="A0A6I2MQB7"/>
<protein>
    <recommendedName>
        <fullName evidence="3">DUF309 domain-containing protein</fullName>
    </recommendedName>
</protein>
<comment type="caution">
    <text evidence="1">The sequence shown here is derived from an EMBL/GenBank/DDBJ whole genome shotgun (WGS) entry which is preliminary data.</text>
</comment>
<keyword evidence="2" id="KW-1185">Reference proteome</keyword>
<reference evidence="1 2" key="1">
    <citation type="submission" date="2019-11" db="EMBL/GenBank/DDBJ databases">
        <title>Maribacter lutea sp. nov., a marine bacterium isolated from intertidal sand.</title>
        <authorList>
            <person name="Liu A."/>
        </authorList>
    </citation>
    <scope>NUCLEOTIDE SEQUENCE [LARGE SCALE GENOMIC DNA]</scope>
    <source>
        <strain evidence="1 2">RZ05</strain>
    </source>
</reference>
<dbReference type="Proteomes" id="UP000443153">
    <property type="component" value="Unassembled WGS sequence"/>
</dbReference>
<evidence type="ECO:0000313" key="2">
    <source>
        <dbReference type="Proteomes" id="UP000443153"/>
    </source>
</evidence>
<name>A0A6I2MQB7_9FLAO</name>
<dbReference type="OrthoDB" id="370799at2"/>
<evidence type="ECO:0000313" key="1">
    <source>
        <dbReference type="EMBL" id="MRX66021.1"/>
    </source>
</evidence>
<gene>
    <name evidence="1" type="ORF">GJ691_17860</name>
</gene>
<sequence>MVPKDYSGFIESLEGGLPAEYWPDALKSLWYDAKGNWEISHDLAQDIHDDLGSWIHAYLHRKEGDNFNAAYWYAKANKPFPTITLKDEFKEIVDRILSA</sequence>
<proteinExistence type="predicted"/>
<organism evidence="1 2">
    <name type="scientific">Maribacter luteus</name>
    <dbReference type="NCBI Taxonomy" id="2594478"/>
    <lineage>
        <taxon>Bacteria</taxon>
        <taxon>Pseudomonadati</taxon>
        <taxon>Bacteroidota</taxon>
        <taxon>Flavobacteriia</taxon>
        <taxon>Flavobacteriales</taxon>
        <taxon>Flavobacteriaceae</taxon>
        <taxon>Maribacter</taxon>
    </lineage>
</organism>
<dbReference type="RefSeq" id="WP_154369429.1">
    <property type="nucleotide sequence ID" value="NZ_WKJH01000030.1"/>
</dbReference>
<accession>A0A6I2MQB7</accession>